<evidence type="ECO:0000313" key="1">
    <source>
        <dbReference type="EMBL" id="KKL07227.1"/>
    </source>
</evidence>
<organism evidence="1">
    <name type="scientific">marine sediment metagenome</name>
    <dbReference type="NCBI Taxonomy" id="412755"/>
    <lineage>
        <taxon>unclassified sequences</taxon>
        <taxon>metagenomes</taxon>
        <taxon>ecological metagenomes</taxon>
    </lineage>
</organism>
<sequence>LDQTFEEDGRTLYANLGIGGRITPELSLLARSRLSHDKRGEGADRLRHRMRVGAAYRPLEDDRFNALAWYEHRYDRQEQLDEQHLWSVAGTWRAGDRLRINGKYAGQQSRFDTSAGTRVTGLMQMVQGGVNFDFVPNRFEAGVNAYHIWDNQGYSDSAIGIEGGLVAAKGTLLSVGYNFTRDKVPGEFVHYRDGLYIRLRLKLDETLWDQLDRLWAD</sequence>
<accession>A0A0F9B0E4</accession>
<proteinExistence type="predicted"/>
<name>A0A0F9B0E4_9ZZZZ</name>
<evidence type="ECO:0008006" key="2">
    <source>
        <dbReference type="Google" id="ProtNLM"/>
    </source>
</evidence>
<reference evidence="1" key="1">
    <citation type="journal article" date="2015" name="Nature">
        <title>Complex archaea that bridge the gap between prokaryotes and eukaryotes.</title>
        <authorList>
            <person name="Spang A."/>
            <person name="Saw J.H."/>
            <person name="Jorgensen S.L."/>
            <person name="Zaremba-Niedzwiedzka K."/>
            <person name="Martijn J."/>
            <person name="Lind A.E."/>
            <person name="van Eijk R."/>
            <person name="Schleper C."/>
            <person name="Guy L."/>
            <person name="Ettema T.J."/>
        </authorList>
    </citation>
    <scope>NUCLEOTIDE SEQUENCE</scope>
</reference>
<feature type="non-terminal residue" evidence="1">
    <location>
        <position position="1"/>
    </location>
</feature>
<protein>
    <recommendedName>
        <fullName evidence="2">TonB-dependent receptor-like beta-barrel domain-containing protein</fullName>
    </recommendedName>
</protein>
<comment type="caution">
    <text evidence="1">The sequence shown here is derived from an EMBL/GenBank/DDBJ whole genome shotgun (WGS) entry which is preliminary data.</text>
</comment>
<gene>
    <name evidence="1" type="ORF">LCGC14_2588120</name>
</gene>
<dbReference type="EMBL" id="LAZR01043373">
    <property type="protein sequence ID" value="KKL07227.1"/>
    <property type="molecule type" value="Genomic_DNA"/>
</dbReference>
<dbReference type="AlphaFoldDB" id="A0A0F9B0E4"/>